<dbReference type="EMBL" id="JAAZSR010000408">
    <property type="protein sequence ID" value="NKX52107.1"/>
    <property type="molecule type" value="Genomic_DNA"/>
</dbReference>
<gene>
    <name evidence="2" type="ORF">HER39_16345</name>
</gene>
<sequence>MSHGTFGRARHRQSGPGAISTVTAVGPTGRARHRREGPPGVVPVPAGVLLPGTPPQVRWREGQRLEGLFEATCDALAASGLADRLAVDGKALSLTYGQLDERANR</sequence>
<evidence type="ECO:0000313" key="3">
    <source>
        <dbReference type="Proteomes" id="UP000523795"/>
    </source>
</evidence>
<name>A0ABX1JS39_9MICC</name>
<organism evidence="2 3">
    <name type="scientific">Arthrobacter deserti</name>
    <dbReference type="NCBI Taxonomy" id="1742687"/>
    <lineage>
        <taxon>Bacteria</taxon>
        <taxon>Bacillati</taxon>
        <taxon>Actinomycetota</taxon>
        <taxon>Actinomycetes</taxon>
        <taxon>Micrococcales</taxon>
        <taxon>Micrococcaceae</taxon>
        <taxon>Arthrobacter</taxon>
    </lineage>
</organism>
<proteinExistence type="predicted"/>
<evidence type="ECO:0000313" key="2">
    <source>
        <dbReference type="EMBL" id="NKX52107.1"/>
    </source>
</evidence>
<comment type="caution">
    <text evidence="2">The sequence shown here is derived from an EMBL/GenBank/DDBJ whole genome shotgun (WGS) entry which is preliminary data.</text>
</comment>
<accession>A0ABX1JS39</accession>
<protein>
    <recommendedName>
        <fullName evidence="4">AMP-dependent synthetase/ligase domain-containing protein</fullName>
    </recommendedName>
</protein>
<reference evidence="2 3" key="1">
    <citation type="submission" date="2020-04" db="EMBL/GenBank/DDBJ databases">
        <authorList>
            <person name="Liu S."/>
        </authorList>
    </citation>
    <scope>NUCLEOTIDE SEQUENCE [LARGE SCALE GENOMIC DNA]</scope>
    <source>
        <strain evidence="2 3">CGMCC 1.15091</strain>
    </source>
</reference>
<feature type="non-terminal residue" evidence="2">
    <location>
        <position position="105"/>
    </location>
</feature>
<feature type="region of interest" description="Disordered" evidence="1">
    <location>
        <begin position="1"/>
        <end position="53"/>
    </location>
</feature>
<dbReference type="Proteomes" id="UP000523795">
    <property type="component" value="Unassembled WGS sequence"/>
</dbReference>
<evidence type="ECO:0000256" key="1">
    <source>
        <dbReference type="SAM" id="MobiDB-lite"/>
    </source>
</evidence>
<keyword evidence="3" id="KW-1185">Reference proteome</keyword>
<evidence type="ECO:0008006" key="4">
    <source>
        <dbReference type="Google" id="ProtNLM"/>
    </source>
</evidence>